<evidence type="ECO:0000256" key="4">
    <source>
        <dbReference type="SAM" id="Phobius"/>
    </source>
</evidence>
<feature type="coiled-coil region" evidence="3">
    <location>
        <begin position="152"/>
        <end position="179"/>
    </location>
</feature>
<organism evidence="5 6">
    <name type="scientific">Hymenobacter chitinivorans DSM 11115</name>
    <dbReference type="NCBI Taxonomy" id="1121954"/>
    <lineage>
        <taxon>Bacteria</taxon>
        <taxon>Pseudomonadati</taxon>
        <taxon>Bacteroidota</taxon>
        <taxon>Cytophagia</taxon>
        <taxon>Cytophagales</taxon>
        <taxon>Hymenobacteraceae</taxon>
        <taxon>Hymenobacter</taxon>
    </lineage>
</organism>
<evidence type="ECO:0000256" key="2">
    <source>
        <dbReference type="ARBA" id="ARBA00023054"/>
    </source>
</evidence>
<keyword evidence="4" id="KW-0472">Membrane</keyword>
<keyword evidence="6" id="KW-1185">Reference proteome</keyword>
<gene>
    <name evidence="5" type="ORF">CLV45_3583</name>
</gene>
<feature type="coiled-coil region" evidence="3">
    <location>
        <begin position="239"/>
        <end position="266"/>
    </location>
</feature>
<dbReference type="RefSeq" id="WP_100337841.1">
    <property type="nucleotide sequence ID" value="NZ_PGFA01000003.1"/>
</dbReference>
<dbReference type="GO" id="GO:0030313">
    <property type="term" value="C:cell envelope"/>
    <property type="evidence" value="ECO:0007669"/>
    <property type="project" value="UniProtKB-SubCell"/>
</dbReference>
<accession>A0A2M9B4Q9</accession>
<keyword evidence="4" id="KW-0812">Transmembrane</keyword>
<keyword evidence="4" id="KW-1133">Transmembrane helix</keyword>
<evidence type="ECO:0000313" key="6">
    <source>
        <dbReference type="Proteomes" id="UP000228535"/>
    </source>
</evidence>
<dbReference type="PANTHER" id="PTHR32347:SF23">
    <property type="entry name" value="BLL5650 PROTEIN"/>
    <property type="match status" value="1"/>
</dbReference>
<comment type="subcellular location">
    <subcellularLocation>
        <location evidence="1">Cell envelope</location>
    </subcellularLocation>
</comment>
<dbReference type="InterPro" id="IPR050465">
    <property type="entry name" value="UPF0194_transport"/>
</dbReference>
<proteinExistence type="predicted"/>
<evidence type="ECO:0000313" key="5">
    <source>
        <dbReference type="EMBL" id="PJJ52925.1"/>
    </source>
</evidence>
<reference evidence="5 6" key="1">
    <citation type="submission" date="2017-11" db="EMBL/GenBank/DDBJ databases">
        <title>Genomic Encyclopedia of Archaeal and Bacterial Type Strains, Phase II (KMG-II): From Individual Species to Whole Genera.</title>
        <authorList>
            <person name="Goeker M."/>
        </authorList>
    </citation>
    <scope>NUCLEOTIDE SEQUENCE [LARGE SCALE GENOMIC DNA]</scope>
    <source>
        <strain evidence="5 6">DSM 11115</strain>
    </source>
</reference>
<evidence type="ECO:0000256" key="3">
    <source>
        <dbReference type="SAM" id="Coils"/>
    </source>
</evidence>
<dbReference type="EMBL" id="PGFA01000003">
    <property type="protein sequence ID" value="PJJ52925.1"/>
    <property type="molecule type" value="Genomic_DNA"/>
</dbReference>
<sequence>MPTIQFTDRSDGIQEIIGTTPSWLLRAGAGYLLGLLVLVLTLSGAVRYPDVLPASIVVTSEVAPFTAVTRANGALQLLVREGQAVHAGQPLGYVESAAAFPQVQALKKVLAPGATPAWTGGAPDQFRQLGELQAAYETFRKATADYQHFEQLDEYSQQVRALQDEVAAYETLNRNLAGQRELQTQELALARKRYSIDSGLLTSKVIAETDLDASHRTLLQQQKSVANSQASIISNAITASELRRRIGELRLQRDERRQQLRLAQEQTARSLRNAIAQWEADHVLLAKQAGMVALLKEWVAGQFVPAATPVLSVLTPATAMTGRLRLPVQGSGKVKTGQRVNILLDNYPAEQYGMLEGLVARVAPLPQGNSYDVVVRLPTELITTYHKPIAFKQQLQGRAEIITEDLSLLQRVFYQFRGLWQ</sequence>
<evidence type="ECO:0000256" key="1">
    <source>
        <dbReference type="ARBA" id="ARBA00004196"/>
    </source>
</evidence>
<dbReference type="OrthoDB" id="7057889at2"/>
<dbReference type="Proteomes" id="UP000228535">
    <property type="component" value="Unassembled WGS sequence"/>
</dbReference>
<comment type="caution">
    <text evidence="5">The sequence shown here is derived from an EMBL/GenBank/DDBJ whole genome shotgun (WGS) entry which is preliminary data.</text>
</comment>
<dbReference type="PANTHER" id="PTHR32347">
    <property type="entry name" value="EFFLUX SYSTEM COMPONENT YKNX-RELATED"/>
    <property type="match status" value="1"/>
</dbReference>
<name>A0A2M9B4Q9_9BACT</name>
<protein>
    <submittedName>
        <fullName evidence="5">HlyD family secretion protein</fullName>
    </submittedName>
</protein>
<feature type="transmembrane region" description="Helical" evidence="4">
    <location>
        <begin position="23"/>
        <end position="46"/>
    </location>
</feature>
<dbReference type="AlphaFoldDB" id="A0A2M9B4Q9"/>
<keyword evidence="2 3" id="KW-0175">Coiled coil</keyword>